<dbReference type="Pfam" id="PF00440">
    <property type="entry name" value="TetR_N"/>
    <property type="match status" value="1"/>
</dbReference>
<dbReference type="Gene3D" id="1.10.357.10">
    <property type="entry name" value="Tetracycline Repressor, domain 2"/>
    <property type="match status" value="1"/>
</dbReference>
<accession>A0ABT3T4E0</accession>
<proteinExistence type="predicted"/>
<dbReference type="EMBL" id="SHNO01000001">
    <property type="protein sequence ID" value="MCX2977118.1"/>
    <property type="molecule type" value="Genomic_DNA"/>
</dbReference>
<dbReference type="InterPro" id="IPR036271">
    <property type="entry name" value="Tet_transcr_reg_TetR-rel_C_sf"/>
</dbReference>
<evidence type="ECO:0000313" key="6">
    <source>
        <dbReference type="EMBL" id="MCX2977118.1"/>
    </source>
</evidence>
<dbReference type="PROSITE" id="PS50977">
    <property type="entry name" value="HTH_TETR_2"/>
    <property type="match status" value="1"/>
</dbReference>
<dbReference type="SUPFAM" id="SSF46689">
    <property type="entry name" value="Homeodomain-like"/>
    <property type="match status" value="1"/>
</dbReference>
<evidence type="ECO:0000256" key="3">
    <source>
        <dbReference type="ARBA" id="ARBA00023163"/>
    </source>
</evidence>
<dbReference type="RefSeq" id="WP_279248847.1">
    <property type="nucleotide sequence ID" value="NZ_SHNO01000001.1"/>
</dbReference>
<keyword evidence="1" id="KW-0805">Transcription regulation</keyword>
<evidence type="ECO:0000256" key="2">
    <source>
        <dbReference type="ARBA" id="ARBA00023125"/>
    </source>
</evidence>
<organism evidence="6 7">
    <name type="scientific">Candidatus Marimicrobium litorale</name>
    <dbReference type="NCBI Taxonomy" id="2518991"/>
    <lineage>
        <taxon>Bacteria</taxon>
        <taxon>Pseudomonadati</taxon>
        <taxon>Pseudomonadota</taxon>
        <taxon>Gammaproteobacteria</taxon>
        <taxon>Cellvibrionales</taxon>
        <taxon>Halieaceae</taxon>
        <taxon>Marimicrobium</taxon>
    </lineage>
</organism>
<dbReference type="PANTHER" id="PTHR47506:SF1">
    <property type="entry name" value="HTH-TYPE TRANSCRIPTIONAL REGULATOR YJDC"/>
    <property type="match status" value="1"/>
</dbReference>
<feature type="domain" description="HTH tetR-type" evidence="5">
    <location>
        <begin position="6"/>
        <end position="66"/>
    </location>
</feature>
<evidence type="ECO:0000256" key="4">
    <source>
        <dbReference type="PROSITE-ProRule" id="PRU00335"/>
    </source>
</evidence>
<dbReference type="InterPro" id="IPR009057">
    <property type="entry name" value="Homeodomain-like_sf"/>
</dbReference>
<keyword evidence="2 4" id="KW-0238">DNA-binding</keyword>
<dbReference type="InterPro" id="IPR001647">
    <property type="entry name" value="HTH_TetR"/>
</dbReference>
<comment type="caution">
    <text evidence="6">The sequence shown here is derived from an EMBL/GenBank/DDBJ whole genome shotgun (WGS) entry which is preliminary data.</text>
</comment>
<keyword evidence="7" id="KW-1185">Reference proteome</keyword>
<reference evidence="6" key="1">
    <citation type="submission" date="2019-02" db="EMBL/GenBank/DDBJ databases">
        <authorList>
            <person name="Li S.-H."/>
        </authorList>
    </citation>
    <scope>NUCLEOTIDE SEQUENCE</scope>
    <source>
        <strain evidence="6">IMCC11814</strain>
    </source>
</reference>
<keyword evidence="3" id="KW-0804">Transcription</keyword>
<protein>
    <submittedName>
        <fullName evidence="6">TetR/AcrR family transcriptional regulator</fullName>
    </submittedName>
</protein>
<dbReference type="Proteomes" id="UP001143304">
    <property type="component" value="Unassembled WGS sequence"/>
</dbReference>
<dbReference type="InterPro" id="IPR011075">
    <property type="entry name" value="TetR_C"/>
</dbReference>
<gene>
    <name evidence="6" type="ORF">EYC82_07090</name>
</gene>
<dbReference type="SUPFAM" id="SSF48498">
    <property type="entry name" value="Tetracyclin repressor-like, C-terminal domain"/>
    <property type="match status" value="1"/>
</dbReference>
<sequence length="195" mass="21777">MARPKEFDRTKALQSAMKLFWARGYTATSLPELLTAMGIARSSFYASFNTKRALFIECLALFADRTLAILNEKAAEVPARALPRAFLEATLLEVSQRKANQGCMMVNTVLELADVDRELNQLAIKKLGMIEDVFKQAFERAQREGELNTLRSAQQLANLVMTINLGLRVQSRKTQNPLQLKAMLDNSLLTLGLVA</sequence>
<dbReference type="Pfam" id="PF16925">
    <property type="entry name" value="TetR_C_13"/>
    <property type="match status" value="1"/>
</dbReference>
<dbReference type="PANTHER" id="PTHR47506">
    <property type="entry name" value="TRANSCRIPTIONAL REGULATORY PROTEIN"/>
    <property type="match status" value="1"/>
</dbReference>
<evidence type="ECO:0000256" key="1">
    <source>
        <dbReference type="ARBA" id="ARBA00023015"/>
    </source>
</evidence>
<dbReference type="Gene3D" id="1.10.10.60">
    <property type="entry name" value="Homeodomain-like"/>
    <property type="match status" value="1"/>
</dbReference>
<evidence type="ECO:0000313" key="7">
    <source>
        <dbReference type="Proteomes" id="UP001143304"/>
    </source>
</evidence>
<name>A0ABT3T4E0_9GAMM</name>
<feature type="DNA-binding region" description="H-T-H motif" evidence="4">
    <location>
        <begin position="29"/>
        <end position="48"/>
    </location>
</feature>
<evidence type="ECO:0000259" key="5">
    <source>
        <dbReference type="PROSITE" id="PS50977"/>
    </source>
</evidence>